<evidence type="ECO:0000259" key="1">
    <source>
        <dbReference type="Pfam" id="PF02627"/>
    </source>
</evidence>
<dbReference type="Proteomes" id="UP001174932">
    <property type="component" value="Unassembled WGS sequence"/>
</dbReference>
<protein>
    <submittedName>
        <fullName evidence="2">Carboxymuconolactone decarboxylase family protein</fullName>
    </submittedName>
</protein>
<dbReference type="EMBL" id="JAUOZU010000001">
    <property type="protein sequence ID" value="MDO6962871.1"/>
    <property type="molecule type" value="Genomic_DNA"/>
</dbReference>
<dbReference type="Gene3D" id="1.20.1290.10">
    <property type="entry name" value="AhpD-like"/>
    <property type="match status" value="1"/>
</dbReference>
<proteinExistence type="predicted"/>
<name>A0ABT8YH17_9HYPH</name>
<reference evidence="2" key="2">
    <citation type="submission" date="2023-07" db="EMBL/GenBank/DDBJ databases">
        <authorList>
            <person name="Shen H."/>
        </authorList>
    </citation>
    <scope>NUCLEOTIDE SEQUENCE</scope>
    <source>
        <strain evidence="2">TNR-22</strain>
    </source>
</reference>
<gene>
    <name evidence="2" type="ORF">Q4481_02820</name>
</gene>
<accession>A0ABT8YH17</accession>
<dbReference type="RefSeq" id="WP_304374739.1">
    <property type="nucleotide sequence ID" value="NZ_JAUOZU010000001.1"/>
</dbReference>
<feature type="domain" description="Carboxymuconolactone decarboxylase-like" evidence="1">
    <location>
        <begin position="48"/>
        <end position="99"/>
    </location>
</feature>
<comment type="caution">
    <text evidence="2">The sequence shown here is derived from an EMBL/GenBank/DDBJ whole genome shotgun (WGS) entry which is preliminary data.</text>
</comment>
<dbReference type="Pfam" id="PF02627">
    <property type="entry name" value="CMD"/>
    <property type="match status" value="1"/>
</dbReference>
<evidence type="ECO:0000313" key="2">
    <source>
        <dbReference type="EMBL" id="MDO6962871.1"/>
    </source>
</evidence>
<evidence type="ECO:0000313" key="3">
    <source>
        <dbReference type="Proteomes" id="UP001174932"/>
    </source>
</evidence>
<sequence length="172" mass="18502">MIKWLVGRNLRAFSNRYDYDTGYMHEVLEVDAGAILKLALARSFLGHAGTLPAAVWHAARLRATLAADCGPCLALAVKMAEEDGMTKNTIAAILKGNVVDPDLQLAIVYADAVVANRPEYLASIQEVRERFGMAGLNGLSIAVVAGMFYPLYKRGLGHATTCLPVLMALEAP</sequence>
<dbReference type="SUPFAM" id="SSF69118">
    <property type="entry name" value="AhpD-like"/>
    <property type="match status" value="1"/>
</dbReference>
<dbReference type="InterPro" id="IPR003779">
    <property type="entry name" value="CMD-like"/>
</dbReference>
<keyword evidence="3" id="KW-1185">Reference proteome</keyword>
<reference evidence="2" key="1">
    <citation type="journal article" date="2015" name="Int. J. Syst. Evol. Microbiol.">
        <title>Rhizobium alvei sp. nov., isolated from a freshwater river.</title>
        <authorList>
            <person name="Sheu S.Y."/>
            <person name="Huang H.W."/>
            <person name="Young C.C."/>
            <person name="Chen W.M."/>
        </authorList>
    </citation>
    <scope>NUCLEOTIDE SEQUENCE</scope>
    <source>
        <strain evidence="2">TNR-22</strain>
    </source>
</reference>
<dbReference type="InterPro" id="IPR029032">
    <property type="entry name" value="AhpD-like"/>
</dbReference>
<organism evidence="2 3">
    <name type="scientific">Rhizobium alvei</name>
    <dbReference type="NCBI Taxonomy" id="1132659"/>
    <lineage>
        <taxon>Bacteria</taxon>
        <taxon>Pseudomonadati</taxon>
        <taxon>Pseudomonadota</taxon>
        <taxon>Alphaproteobacteria</taxon>
        <taxon>Hyphomicrobiales</taxon>
        <taxon>Rhizobiaceae</taxon>
        <taxon>Rhizobium/Agrobacterium group</taxon>
        <taxon>Rhizobium</taxon>
    </lineage>
</organism>